<proteinExistence type="predicted"/>
<evidence type="ECO:0000313" key="1">
    <source>
        <dbReference type="EMBL" id="KAH3660065.1"/>
    </source>
</evidence>
<dbReference type="GeneID" id="70239234"/>
<dbReference type="EMBL" id="JAEUBE010000511">
    <property type="protein sequence ID" value="KAH3660065.1"/>
    <property type="molecule type" value="Genomic_DNA"/>
</dbReference>
<gene>
    <name evidence="1" type="ORF">OGAPHI_007270</name>
</gene>
<dbReference type="AlphaFoldDB" id="A0A9P8SZP1"/>
<keyword evidence="2" id="KW-1185">Reference proteome</keyword>
<evidence type="ECO:0000313" key="2">
    <source>
        <dbReference type="Proteomes" id="UP000769157"/>
    </source>
</evidence>
<name>A0A9P8SZP1_9ASCO</name>
<protein>
    <submittedName>
        <fullName evidence="1">Uncharacterized protein</fullName>
    </submittedName>
</protein>
<dbReference type="Proteomes" id="UP000769157">
    <property type="component" value="Unassembled WGS sequence"/>
</dbReference>
<reference evidence="1" key="2">
    <citation type="submission" date="2021-01" db="EMBL/GenBank/DDBJ databases">
        <authorList>
            <person name="Schikora-Tamarit M.A."/>
        </authorList>
    </citation>
    <scope>NUCLEOTIDE SEQUENCE</scope>
    <source>
        <strain evidence="1">CBS6075</strain>
    </source>
</reference>
<comment type="caution">
    <text evidence="1">The sequence shown here is derived from an EMBL/GenBank/DDBJ whole genome shotgun (WGS) entry which is preliminary data.</text>
</comment>
<reference evidence="1" key="1">
    <citation type="journal article" date="2021" name="Open Biol.">
        <title>Shared evolutionary footprints suggest mitochondrial oxidative damage underlies multiple complex I losses in fungi.</title>
        <authorList>
            <person name="Schikora-Tamarit M.A."/>
            <person name="Marcet-Houben M."/>
            <person name="Nosek J."/>
            <person name="Gabaldon T."/>
        </authorList>
    </citation>
    <scope>NUCLEOTIDE SEQUENCE</scope>
    <source>
        <strain evidence="1">CBS6075</strain>
    </source>
</reference>
<dbReference type="RefSeq" id="XP_046057776.1">
    <property type="nucleotide sequence ID" value="XM_046208647.1"/>
</dbReference>
<organism evidence="1 2">
    <name type="scientific">Ogataea philodendri</name>
    <dbReference type="NCBI Taxonomy" id="1378263"/>
    <lineage>
        <taxon>Eukaryota</taxon>
        <taxon>Fungi</taxon>
        <taxon>Dikarya</taxon>
        <taxon>Ascomycota</taxon>
        <taxon>Saccharomycotina</taxon>
        <taxon>Pichiomycetes</taxon>
        <taxon>Pichiales</taxon>
        <taxon>Pichiaceae</taxon>
        <taxon>Ogataea</taxon>
    </lineage>
</organism>
<sequence length="335" mass="36613">MSRGTTTAEVFDVSNNFLLFLDQGGRSNGLGDVTQTPESHHGDKGGSHGDFWVHLGVVQSQLVVELSLSHESDLSNSFSDLLVVPARVSKLLQIFGVSGPAIFVTVGKIKSSKSAAPARLTVNNPVLQPRLIVEVERLQEESTTDGGNLLVRRKGTQRPGWIQSTLSLENVHLFTFLVEHVHKNLSSVVISSDVEGSVWSGQRKEVGVRNMDVQHLSQISMRDEVSSQRSERTLNLLPGRYETNFANGNVLTSSENIPSVFSTMAELAACNRCRQRVFRQTDLLVNVLVGKVIFTTCHGTNENADTLVGLELCDIVLHSNDWSVIGQSDLAALGW</sequence>
<accession>A0A9P8SZP1</accession>